<dbReference type="EMBL" id="CP060825">
    <property type="protein sequence ID" value="QNP63276.1"/>
    <property type="molecule type" value="Genomic_DNA"/>
</dbReference>
<feature type="domain" description="Glycosyltransferase 2-like" evidence="2">
    <location>
        <begin position="53"/>
        <end position="210"/>
    </location>
</feature>
<reference evidence="4 5" key="1">
    <citation type="submission" date="2020-08" db="EMBL/GenBank/DDBJ databases">
        <title>A novel species.</title>
        <authorList>
            <person name="Gao J."/>
        </authorList>
    </citation>
    <scope>NUCLEOTIDE SEQUENCE [LARGE SCALE GENOMIC DNA]</scope>
    <source>
        <strain evidence="4 5">CRPJ-33</strain>
    </source>
</reference>
<dbReference type="Pfam" id="PF00535">
    <property type="entry name" value="Glycos_transf_2"/>
    <property type="match status" value="1"/>
</dbReference>
<dbReference type="InterPro" id="IPR054028">
    <property type="entry name" value="TarS/TarP_linker"/>
</dbReference>
<dbReference type="SUPFAM" id="SSF53448">
    <property type="entry name" value="Nucleotide-diphospho-sugar transferases"/>
    <property type="match status" value="1"/>
</dbReference>
<dbReference type="InterPro" id="IPR029044">
    <property type="entry name" value="Nucleotide-diphossugar_trans"/>
</dbReference>
<dbReference type="CDD" id="cd00761">
    <property type="entry name" value="Glyco_tranf_GTA_type"/>
    <property type="match status" value="1"/>
</dbReference>
<keyword evidence="4" id="KW-0808">Transferase</keyword>
<name>A0A7H0HRW0_9ACTN</name>
<dbReference type="PANTHER" id="PTHR22916:SF3">
    <property type="entry name" value="UDP-GLCNAC:BETAGAL BETA-1,3-N-ACETYLGLUCOSAMINYLTRANSFERASE-LIKE PROTEIN 1"/>
    <property type="match status" value="1"/>
</dbReference>
<dbReference type="Proteomes" id="UP000516230">
    <property type="component" value="Chromosome"/>
</dbReference>
<dbReference type="AlphaFoldDB" id="A0A7H0HRW0"/>
<protein>
    <submittedName>
        <fullName evidence="4">Glycosyltransferase</fullName>
    </submittedName>
</protein>
<accession>A0A7H0HRW0</accession>
<feature type="compositionally biased region" description="Pro residues" evidence="1">
    <location>
        <begin position="7"/>
        <end position="31"/>
    </location>
</feature>
<evidence type="ECO:0000256" key="1">
    <source>
        <dbReference type="SAM" id="MobiDB-lite"/>
    </source>
</evidence>
<evidence type="ECO:0000313" key="4">
    <source>
        <dbReference type="EMBL" id="QNP63276.1"/>
    </source>
</evidence>
<dbReference type="InterPro" id="IPR001173">
    <property type="entry name" value="Glyco_trans_2-like"/>
</dbReference>
<dbReference type="GO" id="GO:0016758">
    <property type="term" value="F:hexosyltransferase activity"/>
    <property type="evidence" value="ECO:0007669"/>
    <property type="project" value="UniProtKB-ARBA"/>
</dbReference>
<dbReference type="KEGG" id="sgj:IAG43_10225"/>
<dbReference type="RefSeq" id="WP_187740441.1">
    <property type="nucleotide sequence ID" value="NZ_CP060825.1"/>
</dbReference>
<organism evidence="4 5">
    <name type="scientific">Streptomyces genisteinicus</name>
    <dbReference type="NCBI Taxonomy" id="2768068"/>
    <lineage>
        <taxon>Bacteria</taxon>
        <taxon>Bacillati</taxon>
        <taxon>Actinomycetota</taxon>
        <taxon>Actinomycetes</taxon>
        <taxon>Kitasatosporales</taxon>
        <taxon>Streptomycetaceae</taxon>
        <taxon>Streptomyces</taxon>
    </lineage>
</organism>
<feature type="domain" description="TarS/TarP linker" evidence="3">
    <location>
        <begin position="270"/>
        <end position="361"/>
    </location>
</feature>
<proteinExistence type="predicted"/>
<evidence type="ECO:0000313" key="5">
    <source>
        <dbReference type="Proteomes" id="UP000516230"/>
    </source>
</evidence>
<feature type="compositionally biased region" description="Low complexity" evidence="1">
    <location>
        <begin position="36"/>
        <end position="46"/>
    </location>
</feature>
<dbReference type="PANTHER" id="PTHR22916">
    <property type="entry name" value="GLYCOSYLTRANSFERASE"/>
    <property type="match status" value="1"/>
</dbReference>
<evidence type="ECO:0000259" key="2">
    <source>
        <dbReference type="Pfam" id="PF00535"/>
    </source>
</evidence>
<gene>
    <name evidence="4" type="ORF">IAG43_10225</name>
</gene>
<feature type="region of interest" description="Disordered" evidence="1">
    <location>
        <begin position="1"/>
        <end position="48"/>
    </location>
</feature>
<dbReference type="Pfam" id="PF22181">
    <property type="entry name" value="TarS_linker"/>
    <property type="match status" value="1"/>
</dbReference>
<keyword evidence="5" id="KW-1185">Reference proteome</keyword>
<dbReference type="Gene3D" id="3.90.550.10">
    <property type="entry name" value="Spore Coat Polysaccharide Biosynthesis Protein SpsA, Chain A"/>
    <property type="match status" value="1"/>
</dbReference>
<sequence length="457" mass="49336">MDDPLEPPHAPGLPDPAAAPAPGTPPGPPPAEDAEGAAPAAGRTTGPPAPDVSVVVGAFDAMPYLIRCLESVESQTLGPDRIELLAVDDGSTDGTGEYLEAFAARSAVRTTVVRQPNSGGPGGPRNRGLALARGRYVFFLDADDFLGDEALERMTAMADRAGTDVVLGRMAGRGRGVPRSMFTRTVERADVRTSRVVYALSAQKLFRRELLTRRGLTFDESFATGEDALFTMEAYLAGRGVSVVADYDCYYLVGREDGKHATRRGGHESRFAAVTALAVLIARLEPPGPGRDLLMVRPFTVGLLQQFSPALLRRPEAEQRERLRLAAPLTGPYWNRGVAAHLKVAERLVLECVARGRLDLLSGVLEHIGSGAVPRVVRRRLTGRVYLALPYFGDRRSGLPARTYRVTVPDRAGGARVLPGADGRSRVREIAGAIRRRARRIGALRALRDAGIRMWNR</sequence>
<evidence type="ECO:0000259" key="3">
    <source>
        <dbReference type="Pfam" id="PF22181"/>
    </source>
</evidence>